<name>A0A9P0MIR5_ACAOB</name>
<organism evidence="2 3">
    <name type="scientific">Acanthoscelides obtectus</name>
    <name type="common">Bean weevil</name>
    <name type="synonym">Bruchus obtectus</name>
    <dbReference type="NCBI Taxonomy" id="200917"/>
    <lineage>
        <taxon>Eukaryota</taxon>
        <taxon>Metazoa</taxon>
        <taxon>Ecdysozoa</taxon>
        <taxon>Arthropoda</taxon>
        <taxon>Hexapoda</taxon>
        <taxon>Insecta</taxon>
        <taxon>Pterygota</taxon>
        <taxon>Neoptera</taxon>
        <taxon>Endopterygota</taxon>
        <taxon>Coleoptera</taxon>
        <taxon>Polyphaga</taxon>
        <taxon>Cucujiformia</taxon>
        <taxon>Chrysomeloidea</taxon>
        <taxon>Chrysomelidae</taxon>
        <taxon>Bruchinae</taxon>
        <taxon>Bruchini</taxon>
        <taxon>Acanthoscelides</taxon>
    </lineage>
</organism>
<evidence type="ECO:0000313" key="1">
    <source>
        <dbReference type="EMBL" id="CAH1955830.1"/>
    </source>
</evidence>
<proteinExistence type="predicted"/>
<protein>
    <submittedName>
        <fullName evidence="2">Uncharacterized protein</fullName>
    </submittedName>
</protein>
<dbReference type="OrthoDB" id="539213at2759"/>
<sequence>MRYRDVIYVNVSRLCFSSLRRNLVENGILGILRYTMQLETVTWMYANFS</sequence>
<evidence type="ECO:0000313" key="2">
    <source>
        <dbReference type="EMBL" id="CAH2014958.1"/>
    </source>
</evidence>
<dbReference type="EMBL" id="CAKOFQ010006663">
    <property type="protein sequence ID" value="CAH1955830.1"/>
    <property type="molecule type" value="Genomic_DNA"/>
</dbReference>
<evidence type="ECO:0000313" key="3">
    <source>
        <dbReference type="Proteomes" id="UP001152888"/>
    </source>
</evidence>
<reference evidence="2" key="1">
    <citation type="submission" date="2022-03" db="EMBL/GenBank/DDBJ databases">
        <authorList>
            <person name="Sayadi A."/>
        </authorList>
    </citation>
    <scope>NUCLEOTIDE SEQUENCE</scope>
</reference>
<dbReference type="Proteomes" id="UP001152888">
    <property type="component" value="Unassembled WGS sequence"/>
</dbReference>
<comment type="caution">
    <text evidence="2">The sequence shown here is derived from an EMBL/GenBank/DDBJ whole genome shotgun (WGS) entry which is preliminary data.</text>
</comment>
<gene>
    <name evidence="1" type="ORF">ACAOBT_LOCUS1275</name>
    <name evidence="2" type="ORF">ACAOBT_LOCUS34417</name>
</gene>
<accession>A0A9P0MIR5</accession>
<keyword evidence="3" id="KW-1185">Reference proteome</keyword>
<dbReference type="AlphaFoldDB" id="A0A9P0MIR5"/>
<dbReference type="EMBL" id="CAKOFQ010008578">
    <property type="protein sequence ID" value="CAH2014958.1"/>
    <property type="molecule type" value="Genomic_DNA"/>
</dbReference>